<feature type="compositionally biased region" description="Basic and acidic residues" evidence="1">
    <location>
        <begin position="25"/>
        <end position="41"/>
    </location>
</feature>
<evidence type="ECO:0000313" key="2">
    <source>
        <dbReference type="EMBL" id="RDX74792.1"/>
    </source>
</evidence>
<dbReference type="Proteomes" id="UP000257109">
    <property type="component" value="Unassembled WGS sequence"/>
</dbReference>
<keyword evidence="3" id="KW-1185">Reference proteome</keyword>
<comment type="caution">
    <text evidence="2">The sequence shown here is derived from an EMBL/GenBank/DDBJ whole genome shotgun (WGS) entry which is preliminary data.</text>
</comment>
<proteinExistence type="predicted"/>
<feature type="non-terminal residue" evidence="2">
    <location>
        <position position="1"/>
    </location>
</feature>
<feature type="compositionally biased region" description="Low complexity" evidence="1">
    <location>
        <begin position="119"/>
        <end position="138"/>
    </location>
</feature>
<name>A0A371F931_MUCPR</name>
<dbReference type="AlphaFoldDB" id="A0A371F931"/>
<evidence type="ECO:0000256" key="1">
    <source>
        <dbReference type="SAM" id="MobiDB-lite"/>
    </source>
</evidence>
<protein>
    <submittedName>
        <fullName evidence="2">Uncharacterized protein</fullName>
    </submittedName>
</protein>
<evidence type="ECO:0000313" key="3">
    <source>
        <dbReference type="Proteomes" id="UP000257109"/>
    </source>
</evidence>
<accession>A0A371F931</accession>
<gene>
    <name evidence="2" type="ORF">CR513_45422</name>
</gene>
<dbReference type="EMBL" id="QJKJ01010062">
    <property type="protein sequence ID" value="RDX74792.1"/>
    <property type="molecule type" value="Genomic_DNA"/>
</dbReference>
<feature type="region of interest" description="Disordered" evidence="1">
    <location>
        <begin position="115"/>
        <end position="138"/>
    </location>
</feature>
<reference evidence="2" key="1">
    <citation type="submission" date="2018-05" db="EMBL/GenBank/DDBJ databases">
        <title>Draft genome of Mucuna pruriens seed.</title>
        <authorList>
            <person name="Nnadi N.E."/>
            <person name="Vos R."/>
            <person name="Hasami M.H."/>
            <person name="Devisetty U.K."/>
            <person name="Aguiy J.C."/>
        </authorList>
    </citation>
    <scope>NUCLEOTIDE SEQUENCE [LARGE SCALE GENOMIC DNA]</scope>
    <source>
        <strain evidence="2">JCA_2017</strain>
    </source>
</reference>
<sequence>MELGRPSSGKHWRLGQSGQSLIRRRVQEGGRKPSSGKDSRSIARKCKSIKEVLAPKAPFSEAISLEQFERYIVSRFDGKPSSDSNSTCGQSPNSNLTYKEIIATAHGNTHIQARTRFGVSNSSQVESTDSDSSTISNT</sequence>
<organism evidence="2 3">
    <name type="scientific">Mucuna pruriens</name>
    <name type="common">Velvet bean</name>
    <name type="synonym">Dolichos pruriens</name>
    <dbReference type="NCBI Taxonomy" id="157652"/>
    <lineage>
        <taxon>Eukaryota</taxon>
        <taxon>Viridiplantae</taxon>
        <taxon>Streptophyta</taxon>
        <taxon>Embryophyta</taxon>
        <taxon>Tracheophyta</taxon>
        <taxon>Spermatophyta</taxon>
        <taxon>Magnoliopsida</taxon>
        <taxon>eudicotyledons</taxon>
        <taxon>Gunneridae</taxon>
        <taxon>Pentapetalae</taxon>
        <taxon>rosids</taxon>
        <taxon>fabids</taxon>
        <taxon>Fabales</taxon>
        <taxon>Fabaceae</taxon>
        <taxon>Papilionoideae</taxon>
        <taxon>50 kb inversion clade</taxon>
        <taxon>NPAAA clade</taxon>
        <taxon>indigoferoid/millettioid clade</taxon>
        <taxon>Phaseoleae</taxon>
        <taxon>Mucuna</taxon>
    </lineage>
</organism>
<feature type="region of interest" description="Disordered" evidence="1">
    <location>
        <begin position="1"/>
        <end position="43"/>
    </location>
</feature>